<dbReference type="EMBL" id="JBHTLX010000008">
    <property type="protein sequence ID" value="MFD1247507.1"/>
    <property type="molecule type" value="Genomic_DNA"/>
</dbReference>
<protein>
    <submittedName>
        <fullName evidence="2">Uncharacterized protein</fullName>
    </submittedName>
</protein>
<keyword evidence="3" id="KW-1185">Reference proteome</keyword>
<reference evidence="3" key="1">
    <citation type="journal article" date="2019" name="Int. J. Syst. Evol. Microbiol.">
        <title>The Global Catalogue of Microorganisms (GCM) 10K type strain sequencing project: providing services to taxonomists for standard genome sequencing and annotation.</title>
        <authorList>
            <consortium name="The Broad Institute Genomics Platform"/>
            <consortium name="The Broad Institute Genome Sequencing Center for Infectious Disease"/>
            <person name="Wu L."/>
            <person name="Ma J."/>
        </authorList>
    </citation>
    <scope>NUCLEOTIDE SEQUENCE [LARGE SCALE GENOMIC DNA]</scope>
    <source>
        <strain evidence="3">CCUG 52478</strain>
    </source>
</reference>
<evidence type="ECO:0000313" key="2">
    <source>
        <dbReference type="EMBL" id="MFD1247507.1"/>
    </source>
</evidence>
<evidence type="ECO:0000313" key="3">
    <source>
        <dbReference type="Proteomes" id="UP001597229"/>
    </source>
</evidence>
<accession>A0ABW3VY50</accession>
<dbReference type="Proteomes" id="UP001597229">
    <property type="component" value="Unassembled WGS sequence"/>
</dbReference>
<feature type="coiled-coil region" evidence="1">
    <location>
        <begin position="13"/>
        <end position="47"/>
    </location>
</feature>
<keyword evidence="1" id="KW-0175">Coiled coil</keyword>
<name>A0ABW3VY50_9ACTN</name>
<dbReference type="RefSeq" id="WP_367920773.1">
    <property type="nucleotide sequence ID" value="NZ_BAABAC010000037.1"/>
</dbReference>
<comment type="caution">
    <text evidence="2">The sequence shown here is derived from an EMBL/GenBank/DDBJ whole genome shotgun (WGS) entry which is preliminary data.</text>
</comment>
<evidence type="ECO:0000256" key="1">
    <source>
        <dbReference type="SAM" id="Coils"/>
    </source>
</evidence>
<proteinExistence type="predicted"/>
<gene>
    <name evidence="2" type="ORF">ACFQ3F_06880</name>
</gene>
<organism evidence="2 3">
    <name type="scientific">Nocardioides ginsengisoli</name>
    <dbReference type="NCBI Taxonomy" id="363868"/>
    <lineage>
        <taxon>Bacteria</taxon>
        <taxon>Bacillati</taxon>
        <taxon>Actinomycetota</taxon>
        <taxon>Actinomycetes</taxon>
        <taxon>Propionibacteriales</taxon>
        <taxon>Nocardioidaceae</taxon>
        <taxon>Nocardioides</taxon>
    </lineage>
</organism>
<sequence length="167" mass="19058">MDSEQHTDADVEVSRLRDELRLSRIELAQLREEQEIDREELARARRTADRLVTLSTRLDEHLRQAARRGMRVRRVVRRFAPYLPDQSEMADLDLLESSPLMDGPWYLREYPGVAGTGMAPALHYLRRGAQEGKNPGPAFDAVSYRARHGDLPADANPLLHHLRAGGR</sequence>